<comment type="caution">
    <text evidence="1">The sequence shown here is derived from an EMBL/GenBank/DDBJ whole genome shotgun (WGS) entry which is preliminary data.</text>
</comment>
<evidence type="ECO:0000313" key="1">
    <source>
        <dbReference type="EMBL" id="CAH1204409.1"/>
    </source>
</evidence>
<proteinExistence type="predicted"/>
<protein>
    <submittedName>
        <fullName evidence="1">Uncharacterized protein</fullName>
    </submittedName>
</protein>
<evidence type="ECO:0000313" key="2">
    <source>
        <dbReference type="Proteomes" id="UP000838821"/>
    </source>
</evidence>
<gene>
    <name evidence="1" type="ORF">PAECIP111891_02501</name>
</gene>
<name>A0ABM9C7M6_9BACL</name>
<sequence>MAVFNVKNVCDSTRTKLKETTAKMELFLNQHSLSLLNVENDPAMDEFYRGYLQDTRHLLVFCEVAYEKLGVSLRRPTL</sequence>
<dbReference type="Pfam" id="PF13047">
    <property type="entry name" value="DUF3907"/>
    <property type="match status" value="1"/>
</dbReference>
<dbReference type="EMBL" id="CAKMMW010000006">
    <property type="protein sequence ID" value="CAH1204409.1"/>
    <property type="molecule type" value="Genomic_DNA"/>
</dbReference>
<accession>A0ABM9C7M6</accession>
<organism evidence="1 2">
    <name type="scientific">Paenibacillus allorhizoplanae</name>
    <dbReference type="NCBI Taxonomy" id="2905648"/>
    <lineage>
        <taxon>Bacteria</taxon>
        <taxon>Bacillati</taxon>
        <taxon>Bacillota</taxon>
        <taxon>Bacilli</taxon>
        <taxon>Bacillales</taxon>
        <taxon>Paenibacillaceae</taxon>
        <taxon>Paenibacillus</taxon>
    </lineage>
</organism>
<dbReference type="InterPro" id="IPR025013">
    <property type="entry name" value="DUF3907"/>
</dbReference>
<keyword evidence="2" id="KW-1185">Reference proteome</keyword>
<dbReference type="Proteomes" id="UP000838821">
    <property type="component" value="Unassembled WGS sequence"/>
</dbReference>
<reference evidence="1" key="1">
    <citation type="submission" date="2022-01" db="EMBL/GenBank/DDBJ databases">
        <authorList>
            <person name="Criscuolo A."/>
        </authorList>
    </citation>
    <scope>NUCLEOTIDE SEQUENCE</scope>
    <source>
        <strain evidence="1">CIP111891</strain>
    </source>
</reference>